<dbReference type="OrthoDB" id="9773293at2"/>
<dbReference type="InterPro" id="IPR029058">
    <property type="entry name" value="AB_hydrolase_fold"/>
</dbReference>
<dbReference type="InterPro" id="IPR000073">
    <property type="entry name" value="AB_hydrolase_1"/>
</dbReference>
<dbReference type="Gene3D" id="3.40.50.1820">
    <property type="entry name" value="alpha/beta hydrolase"/>
    <property type="match status" value="1"/>
</dbReference>
<keyword evidence="4" id="KW-1185">Reference proteome</keyword>
<reference evidence="3 4" key="1">
    <citation type="submission" date="2016-11" db="EMBL/GenBank/DDBJ databases">
        <authorList>
            <person name="Jaros S."/>
            <person name="Januszkiewicz K."/>
            <person name="Wedrychowicz H."/>
        </authorList>
    </citation>
    <scope>NUCLEOTIDE SEQUENCE [LARGE SCALE GENOMIC DNA]</scope>
    <source>
        <strain evidence="3 4">DSM 18119</strain>
    </source>
</reference>
<dbReference type="Proteomes" id="UP000184048">
    <property type="component" value="Unassembled WGS sequence"/>
</dbReference>
<feature type="domain" description="AB hydrolase-1" evidence="2">
    <location>
        <begin position="58"/>
        <end position="284"/>
    </location>
</feature>
<dbReference type="PANTHER" id="PTHR43798">
    <property type="entry name" value="MONOACYLGLYCEROL LIPASE"/>
    <property type="match status" value="1"/>
</dbReference>
<organism evidence="3 4">
    <name type="scientific">Flavisolibacter ginsengisoli DSM 18119</name>
    <dbReference type="NCBI Taxonomy" id="1121884"/>
    <lineage>
        <taxon>Bacteria</taxon>
        <taxon>Pseudomonadati</taxon>
        <taxon>Bacteroidota</taxon>
        <taxon>Chitinophagia</taxon>
        <taxon>Chitinophagales</taxon>
        <taxon>Chitinophagaceae</taxon>
        <taxon>Flavisolibacter</taxon>
    </lineage>
</organism>
<dbReference type="InterPro" id="IPR050266">
    <property type="entry name" value="AB_hydrolase_sf"/>
</dbReference>
<proteinExistence type="predicted"/>
<dbReference type="SUPFAM" id="SSF53474">
    <property type="entry name" value="alpha/beta-Hydrolases"/>
    <property type="match status" value="1"/>
</dbReference>
<evidence type="ECO:0000256" key="1">
    <source>
        <dbReference type="SAM" id="SignalP"/>
    </source>
</evidence>
<protein>
    <submittedName>
        <fullName evidence="3">Pimeloyl-ACP methyl ester carboxylesterase</fullName>
    </submittedName>
</protein>
<dbReference type="STRING" id="1121884.SAMN02745131_00189"/>
<dbReference type="Pfam" id="PF00561">
    <property type="entry name" value="Abhydrolase_1"/>
    <property type="match status" value="1"/>
</dbReference>
<dbReference type="RefSeq" id="WP_072833356.1">
    <property type="nucleotide sequence ID" value="NZ_FQUU01000001.1"/>
</dbReference>
<evidence type="ECO:0000313" key="4">
    <source>
        <dbReference type="Proteomes" id="UP000184048"/>
    </source>
</evidence>
<dbReference type="AlphaFoldDB" id="A0A1M4SPU2"/>
<evidence type="ECO:0000313" key="3">
    <source>
        <dbReference type="EMBL" id="SHE34199.1"/>
    </source>
</evidence>
<accession>A0A1M4SPU2</accession>
<feature type="chain" id="PRO_5012996708" evidence="1">
    <location>
        <begin position="29"/>
        <end position="305"/>
    </location>
</feature>
<dbReference type="EMBL" id="FQUU01000001">
    <property type="protein sequence ID" value="SHE34199.1"/>
    <property type="molecule type" value="Genomic_DNA"/>
</dbReference>
<name>A0A1M4SPU2_9BACT</name>
<evidence type="ECO:0000259" key="2">
    <source>
        <dbReference type="Pfam" id="PF00561"/>
    </source>
</evidence>
<sequence>MKKNFFPFSFFLALFYLCVCNNSNTAIAQGEAGIKSELKSIFVNGDSIHYIDIGKGDPVVFVHGALSDYRSWGAQMDAFTQNYRVIAYSRRFAWPNQQLIIDSSKHSFASHAKDLAAFLKKLNLKPAHLVGHSSGAYIALLATIDHPELVRSLTLGEPPIMSLMPPPSPNDVNPFAKAVQAFANNEQEKAVSYFLDVVMGDSSYFSRLSQSGRELMMMNTQEARANITLQNIMPSISCTDLKKINCPVLLLGGGKSPAFLPLIMNKMEPCFSNKERTTLPNTSHGLEYENPSEFNKVVLRFIDKH</sequence>
<feature type="signal peptide" evidence="1">
    <location>
        <begin position="1"/>
        <end position="28"/>
    </location>
</feature>
<keyword evidence="1" id="KW-0732">Signal</keyword>
<gene>
    <name evidence="3" type="ORF">SAMN02745131_00189</name>
</gene>